<gene>
    <name evidence="2" type="ORF">BCR15_11590</name>
</gene>
<dbReference type="CDD" id="cd06662">
    <property type="entry name" value="SURF1"/>
    <property type="match status" value="1"/>
</dbReference>
<organism evidence="2 3">
    <name type="scientific">Tessaracoccus lapidicaptus</name>
    <dbReference type="NCBI Taxonomy" id="1427523"/>
    <lineage>
        <taxon>Bacteria</taxon>
        <taxon>Bacillati</taxon>
        <taxon>Actinomycetota</taxon>
        <taxon>Actinomycetes</taxon>
        <taxon>Propionibacteriales</taxon>
        <taxon>Propionibacteriaceae</taxon>
        <taxon>Tessaracoccus</taxon>
    </lineage>
</organism>
<comment type="subcellular location">
    <subcellularLocation>
        <location evidence="1">Cell membrane</location>
        <topology evidence="1">Multi-pass membrane protein</topology>
    </subcellularLocation>
</comment>
<dbReference type="InterPro" id="IPR002994">
    <property type="entry name" value="Surf1/Shy1"/>
</dbReference>
<evidence type="ECO:0000256" key="1">
    <source>
        <dbReference type="RuleBase" id="RU363076"/>
    </source>
</evidence>
<protein>
    <recommendedName>
        <fullName evidence="1">SURF1-like protein</fullName>
    </recommendedName>
</protein>
<dbReference type="Proteomes" id="UP000093501">
    <property type="component" value="Unassembled WGS sequence"/>
</dbReference>
<keyword evidence="3" id="KW-1185">Reference proteome</keyword>
<comment type="caution">
    <text evidence="2">The sequence shown here is derived from an EMBL/GenBank/DDBJ whole genome shotgun (WGS) entry which is preliminary data.</text>
</comment>
<dbReference type="GO" id="GO:0005886">
    <property type="term" value="C:plasma membrane"/>
    <property type="evidence" value="ECO:0007669"/>
    <property type="project" value="UniProtKB-SubCell"/>
</dbReference>
<feature type="transmembrane region" description="Helical" evidence="1">
    <location>
        <begin position="201"/>
        <end position="220"/>
    </location>
</feature>
<dbReference type="RefSeq" id="WP_068749546.1">
    <property type="nucleotide sequence ID" value="NZ_LR214441.1"/>
</dbReference>
<feature type="transmembrane region" description="Helical" evidence="1">
    <location>
        <begin position="7"/>
        <end position="27"/>
    </location>
</feature>
<dbReference type="EMBL" id="MBQD01000002">
    <property type="protein sequence ID" value="OCL37104.1"/>
    <property type="molecule type" value="Genomic_DNA"/>
</dbReference>
<evidence type="ECO:0000313" key="2">
    <source>
        <dbReference type="EMBL" id="OCL37104.1"/>
    </source>
</evidence>
<keyword evidence="1" id="KW-1003">Cell membrane</keyword>
<sequence>MGLRTKQALAIIAGVVVAGVMLLLGLWQMASYQESTRDVSAERAAEAPVALAESVSESGEVADVYGRRVTLEGTYLPDEVLVGEAAPLRVVTALRMTDGRHVAVVRGAVAEGAEPPAAPSGNQNIVGVFLAPDLPAEGVAGGADLGSLRIQTLAQTWPSPLVAGYVTLPADEAARQGLDAASLTLPSTEGSPTHRGYALQWWVFAAGAVAFGVYAARGFAKDAERAAANRPSD</sequence>
<name>A0A1C0ARP8_9ACTN</name>
<proteinExistence type="inferred from homology"/>
<comment type="similarity">
    <text evidence="1">Belongs to the SURF1 family.</text>
</comment>
<keyword evidence="1" id="KW-1133">Transmembrane helix</keyword>
<accession>A0A1C0ARP8</accession>
<keyword evidence="1" id="KW-0472">Membrane</keyword>
<evidence type="ECO:0000313" key="3">
    <source>
        <dbReference type="Proteomes" id="UP000093501"/>
    </source>
</evidence>
<dbReference type="Pfam" id="PF02104">
    <property type="entry name" value="SURF1"/>
    <property type="match status" value="1"/>
</dbReference>
<keyword evidence="1" id="KW-0812">Transmembrane</keyword>
<reference evidence="3" key="1">
    <citation type="submission" date="2016-07" db="EMBL/GenBank/DDBJ databases">
        <authorList>
            <person name="Florea S."/>
            <person name="Webb J.S."/>
            <person name="Jaromczyk J."/>
            <person name="Schardl C.L."/>
        </authorList>
    </citation>
    <scope>NUCLEOTIDE SEQUENCE [LARGE SCALE GENOMIC DNA]</scope>
    <source>
        <strain evidence="3">IPBSL-7</strain>
    </source>
</reference>
<dbReference type="AlphaFoldDB" id="A0A1C0ARP8"/>